<evidence type="ECO:0000313" key="2">
    <source>
        <dbReference type="EMBL" id="EDO34468.1"/>
    </source>
</evidence>
<reference evidence="2 3" key="1">
    <citation type="journal article" date="2007" name="Science">
        <title>Sea anemone genome reveals ancestral eumetazoan gene repertoire and genomic organization.</title>
        <authorList>
            <person name="Putnam N.H."/>
            <person name="Srivastava M."/>
            <person name="Hellsten U."/>
            <person name="Dirks B."/>
            <person name="Chapman J."/>
            <person name="Salamov A."/>
            <person name="Terry A."/>
            <person name="Shapiro H."/>
            <person name="Lindquist E."/>
            <person name="Kapitonov V.V."/>
            <person name="Jurka J."/>
            <person name="Genikhovich G."/>
            <person name="Grigoriev I.V."/>
            <person name="Lucas S.M."/>
            <person name="Steele R.E."/>
            <person name="Finnerty J.R."/>
            <person name="Technau U."/>
            <person name="Martindale M.Q."/>
            <person name="Rokhsar D.S."/>
        </authorList>
    </citation>
    <scope>NUCLEOTIDE SEQUENCE [LARGE SCALE GENOMIC DNA]</scope>
    <source>
        <strain evidence="3">CH2 X CH6</strain>
    </source>
</reference>
<protein>
    <submittedName>
        <fullName evidence="2">Uncharacterized protein</fullName>
    </submittedName>
</protein>
<keyword evidence="3" id="KW-1185">Reference proteome</keyword>
<feature type="compositionally biased region" description="Polar residues" evidence="1">
    <location>
        <begin position="36"/>
        <end position="67"/>
    </location>
</feature>
<name>A7SPA2_NEMVE</name>
<gene>
    <name evidence="2" type="ORF">NEMVEDRAFT_v1g125842</name>
</gene>
<dbReference type="Proteomes" id="UP000001593">
    <property type="component" value="Unassembled WGS sequence"/>
</dbReference>
<accession>A7SPA2</accession>
<dbReference type="InParanoid" id="A7SPA2"/>
<proteinExistence type="predicted"/>
<dbReference type="AlphaFoldDB" id="A7SPA2"/>
<feature type="non-terminal residue" evidence="2">
    <location>
        <position position="1"/>
    </location>
</feature>
<feature type="compositionally biased region" description="Low complexity" evidence="1">
    <location>
        <begin position="1"/>
        <end position="35"/>
    </location>
</feature>
<feature type="compositionally biased region" description="Pro residues" evidence="1">
    <location>
        <begin position="71"/>
        <end position="87"/>
    </location>
</feature>
<evidence type="ECO:0000256" key="1">
    <source>
        <dbReference type="SAM" id="MobiDB-lite"/>
    </source>
</evidence>
<dbReference type="EMBL" id="DS469730">
    <property type="protein sequence ID" value="EDO34468.1"/>
    <property type="molecule type" value="Genomic_DNA"/>
</dbReference>
<feature type="region of interest" description="Disordered" evidence="1">
    <location>
        <begin position="1"/>
        <end position="146"/>
    </location>
</feature>
<feature type="compositionally biased region" description="Polar residues" evidence="1">
    <location>
        <begin position="89"/>
        <end position="106"/>
    </location>
</feature>
<organism evidence="2 3">
    <name type="scientific">Nematostella vectensis</name>
    <name type="common">Starlet sea anemone</name>
    <dbReference type="NCBI Taxonomy" id="45351"/>
    <lineage>
        <taxon>Eukaryota</taxon>
        <taxon>Metazoa</taxon>
        <taxon>Cnidaria</taxon>
        <taxon>Anthozoa</taxon>
        <taxon>Hexacorallia</taxon>
        <taxon>Actiniaria</taxon>
        <taxon>Edwardsiidae</taxon>
        <taxon>Nematostella</taxon>
    </lineage>
</organism>
<evidence type="ECO:0000313" key="3">
    <source>
        <dbReference type="Proteomes" id="UP000001593"/>
    </source>
</evidence>
<feature type="non-terminal residue" evidence="2">
    <location>
        <position position="146"/>
    </location>
</feature>
<dbReference type="PhylomeDB" id="A7SPA2"/>
<dbReference type="HOGENOM" id="CLU_1782139_0_0_1"/>
<sequence>SQQSYPPSPQQSYPQTSIQQNFPPTQPPNNSQQGNLQSGPPQSAQQPIGTPQGNHQGMPQHPSQYYGQKSPFPPGQAPYPGNQPPGPFSVQNNTSQVQSAPPTSASYGPYPSAEYNNYYSGGDPYGQGRVGPKMDGNKHQGPSPLP</sequence>